<dbReference type="EMBL" id="QLUW01000010">
    <property type="protein sequence ID" value="RAP73189.1"/>
    <property type="molecule type" value="Genomic_DNA"/>
</dbReference>
<dbReference type="Gene3D" id="1.25.10.10">
    <property type="entry name" value="Leucine-rich Repeat Variant"/>
    <property type="match status" value="1"/>
</dbReference>
<gene>
    <name evidence="1" type="ORF">DL346_28605</name>
</gene>
<proteinExistence type="predicted"/>
<sequence length="150" mass="16879">MEQTEEAVVENSAAASFEELKKAAGRSANWRERLRAVEELGKLGGDQAVALLSGIVKHDAVHQVQKAAYRMLHELGVDAQQPARKTGELVKGVNKILVRIKKSLPEGHTFAEFKEKLQKMRADVYDIYEGDKEADFDQWLESTWASLSRR</sequence>
<accession>A0A328TRJ4</accession>
<keyword evidence="2" id="KW-1185">Reference proteome</keyword>
<protein>
    <submittedName>
        <fullName evidence="1">HEAT repeat domain-containing protein</fullName>
    </submittedName>
</protein>
<dbReference type="AlphaFoldDB" id="A0A328TRJ4"/>
<reference evidence="1 2" key="1">
    <citation type="submission" date="2018-06" db="EMBL/GenBank/DDBJ databases">
        <title>Paenibacillus montanisoli sp. nov., isolated from mountain area soil.</title>
        <authorList>
            <person name="Wu M."/>
        </authorList>
    </citation>
    <scope>NUCLEOTIDE SEQUENCE [LARGE SCALE GENOMIC DNA]</scope>
    <source>
        <strain evidence="1 2">RA17</strain>
    </source>
</reference>
<dbReference type="RefSeq" id="WP_112885817.1">
    <property type="nucleotide sequence ID" value="NZ_QLUW01000010.1"/>
</dbReference>
<dbReference type="Proteomes" id="UP000249260">
    <property type="component" value="Unassembled WGS sequence"/>
</dbReference>
<evidence type="ECO:0000313" key="2">
    <source>
        <dbReference type="Proteomes" id="UP000249260"/>
    </source>
</evidence>
<dbReference type="InterPro" id="IPR011989">
    <property type="entry name" value="ARM-like"/>
</dbReference>
<comment type="caution">
    <text evidence="1">The sequence shown here is derived from an EMBL/GenBank/DDBJ whole genome shotgun (WGS) entry which is preliminary data.</text>
</comment>
<evidence type="ECO:0000313" key="1">
    <source>
        <dbReference type="EMBL" id="RAP73189.1"/>
    </source>
</evidence>
<name>A0A328TRJ4_9BACL</name>
<organism evidence="1 2">
    <name type="scientific">Paenibacillus montanisoli</name>
    <dbReference type="NCBI Taxonomy" id="2081970"/>
    <lineage>
        <taxon>Bacteria</taxon>
        <taxon>Bacillati</taxon>
        <taxon>Bacillota</taxon>
        <taxon>Bacilli</taxon>
        <taxon>Bacillales</taxon>
        <taxon>Paenibacillaceae</taxon>
        <taxon>Paenibacillus</taxon>
    </lineage>
</organism>
<dbReference type="OrthoDB" id="2655295at2"/>